<accession>A0A4Y2EPK2</accession>
<name>A0A4Y2EPK2_ARAVE</name>
<organism evidence="1 2">
    <name type="scientific">Araneus ventricosus</name>
    <name type="common">Orbweaver spider</name>
    <name type="synonym">Epeira ventricosa</name>
    <dbReference type="NCBI Taxonomy" id="182803"/>
    <lineage>
        <taxon>Eukaryota</taxon>
        <taxon>Metazoa</taxon>
        <taxon>Ecdysozoa</taxon>
        <taxon>Arthropoda</taxon>
        <taxon>Chelicerata</taxon>
        <taxon>Arachnida</taxon>
        <taxon>Araneae</taxon>
        <taxon>Araneomorphae</taxon>
        <taxon>Entelegynae</taxon>
        <taxon>Araneoidea</taxon>
        <taxon>Araneidae</taxon>
        <taxon>Araneus</taxon>
    </lineage>
</organism>
<keyword evidence="2" id="KW-1185">Reference proteome</keyword>
<evidence type="ECO:0000313" key="2">
    <source>
        <dbReference type="Proteomes" id="UP000499080"/>
    </source>
</evidence>
<evidence type="ECO:0000313" key="1">
    <source>
        <dbReference type="EMBL" id="GBM30437.1"/>
    </source>
</evidence>
<proteinExistence type="predicted"/>
<dbReference type="Proteomes" id="UP000499080">
    <property type="component" value="Unassembled WGS sequence"/>
</dbReference>
<protein>
    <submittedName>
        <fullName evidence="1">Uncharacterized protein</fullName>
    </submittedName>
</protein>
<sequence>MTSLNRWAKILEWCGVTFGRTTPFTWSEGLVNDQLCVAVMRKFEMWGLSRVPNSSSEHHSKILCLPLIVLFSFETGQANKSNLFHSTKDYEH</sequence>
<dbReference type="EMBL" id="BGPR01000660">
    <property type="protein sequence ID" value="GBM30437.1"/>
    <property type="molecule type" value="Genomic_DNA"/>
</dbReference>
<gene>
    <name evidence="1" type="ORF">AVEN_203012_1</name>
</gene>
<dbReference type="AlphaFoldDB" id="A0A4Y2EPK2"/>
<reference evidence="1 2" key="1">
    <citation type="journal article" date="2019" name="Sci. Rep.">
        <title>Orb-weaving spider Araneus ventricosus genome elucidates the spidroin gene catalogue.</title>
        <authorList>
            <person name="Kono N."/>
            <person name="Nakamura H."/>
            <person name="Ohtoshi R."/>
            <person name="Moran D.A.P."/>
            <person name="Shinohara A."/>
            <person name="Yoshida Y."/>
            <person name="Fujiwara M."/>
            <person name="Mori M."/>
            <person name="Tomita M."/>
            <person name="Arakawa K."/>
        </authorList>
    </citation>
    <scope>NUCLEOTIDE SEQUENCE [LARGE SCALE GENOMIC DNA]</scope>
</reference>
<comment type="caution">
    <text evidence="1">The sequence shown here is derived from an EMBL/GenBank/DDBJ whole genome shotgun (WGS) entry which is preliminary data.</text>
</comment>